<evidence type="ECO:0000259" key="3">
    <source>
        <dbReference type="Pfam" id="PF16366"/>
    </source>
</evidence>
<keyword evidence="1" id="KW-0694">RNA-binding</keyword>
<dbReference type="CDD" id="cd12725">
    <property type="entry name" value="RRM2_CPEB1"/>
    <property type="match status" value="1"/>
</dbReference>
<sequence>MCWDSKVIPKSKKPLLTPINCAVQVIPWLLSDSNFIKSTSQNLDPQKTVFVGALHGMLNAEGLAKIMNDLFDGVVYAGIDTDKYKYPIGSGRVTFNNSRSYLRAVAAAFIEIKTMKFTKKVQVDPYLEDSLCSACNVQQGPYFCRELVCFRYYCHSCWHWHHSLDSMQSHKPMMRNAKGVGNSGSGSGGLMLVSNHSRSGN</sequence>
<proteinExistence type="predicted"/>
<dbReference type="InterPro" id="IPR012677">
    <property type="entry name" value="Nucleotide-bd_a/b_plait_sf"/>
</dbReference>
<dbReference type="GO" id="GO:0000900">
    <property type="term" value="F:mRNA regulatory element binding translation repressor activity"/>
    <property type="evidence" value="ECO:0007669"/>
    <property type="project" value="TreeGrafter"/>
</dbReference>
<dbReference type="FunFam" id="4.10.640.40:FF:000002">
    <property type="entry name" value="Putative Cytoplasmic polyadenylation element-binding protein 1"/>
    <property type="match status" value="1"/>
</dbReference>
<evidence type="ECO:0000313" key="5">
    <source>
        <dbReference type="Proteomes" id="UP001378592"/>
    </source>
</evidence>
<dbReference type="CDD" id="cd19757">
    <property type="entry name" value="Bbox1"/>
    <property type="match status" value="1"/>
</dbReference>
<dbReference type="PANTHER" id="PTHR12566">
    <property type="entry name" value="CYTOPLASMIC POLYADENYLATION ELEMENT BINDING PROTEIN CPEB"/>
    <property type="match status" value="1"/>
</dbReference>
<comment type="caution">
    <text evidence="4">The sequence shown here is derived from an EMBL/GenBank/DDBJ whole genome shotgun (WGS) entry which is preliminary data.</text>
</comment>
<dbReference type="GO" id="GO:0003730">
    <property type="term" value="F:mRNA 3'-UTR binding"/>
    <property type="evidence" value="ECO:0007669"/>
    <property type="project" value="InterPro"/>
</dbReference>
<dbReference type="Gene3D" id="3.30.70.330">
    <property type="match status" value="1"/>
</dbReference>
<dbReference type="GO" id="GO:0005737">
    <property type="term" value="C:cytoplasm"/>
    <property type="evidence" value="ECO:0007669"/>
    <property type="project" value="TreeGrafter"/>
</dbReference>
<dbReference type="EMBL" id="JAZDUA010000030">
    <property type="protein sequence ID" value="KAK7871999.1"/>
    <property type="molecule type" value="Genomic_DNA"/>
</dbReference>
<dbReference type="Gene3D" id="4.10.640.40">
    <property type="entry name" value="Cytoplasmic polyadenylation element-binding protein, ZZ domain"/>
    <property type="match status" value="1"/>
</dbReference>
<evidence type="ECO:0000256" key="1">
    <source>
        <dbReference type="ARBA" id="ARBA00022884"/>
    </source>
</evidence>
<protein>
    <recommendedName>
        <fullName evidence="3">Cytoplasmic polyadenylation element-binding protein ZZ domain-containing protein</fullName>
    </recommendedName>
</protein>
<dbReference type="GO" id="GO:0008135">
    <property type="term" value="F:translation factor activity, RNA binding"/>
    <property type="evidence" value="ECO:0007669"/>
    <property type="project" value="TreeGrafter"/>
</dbReference>
<name>A0AAN9VUW1_9ORTH</name>
<keyword evidence="5" id="KW-1185">Reference proteome</keyword>
<dbReference type="InterPro" id="IPR035979">
    <property type="entry name" value="RBD_domain_sf"/>
</dbReference>
<dbReference type="FunFam" id="3.30.70.330:FF:000054">
    <property type="entry name" value="Cytoplasmic polyadenylation element-binding protein 1"/>
    <property type="match status" value="1"/>
</dbReference>
<feature type="domain" description="Cytoplasmic polyadenylation element-binding protein ZZ" evidence="3">
    <location>
        <begin position="119"/>
        <end position="176"/>
    </location>
</feature>
<dbReference type="GO" id="GO:0005634">
    <property type="term" value="C:nucleus"/>
    <property type="evidence" value="ECO:0007669"/>
    <property type="project" value="TreeGrafter"/>
</dbReference>
<reference evidence="4 5" key="1">
    <citation type="submission" date="2024-03" db="EMBL/GenBank/DDBJ databases">
        <title>The genome assembly and annotation of the cricket Gryllus longicercus Weissman &amp; Gray.</title>
        <authorList>
            <person name="Szrajer S."/>
            <person name="Gray D."/>
            <person name="Ylla G."/>
        </authorList>
    </citation>
    <scope>NUCLEOTIDE SEQUENCE [LARGE SCALE GENOMIC DNA]</scope>
    <source>
        <strain evidence="4">DAG 2021-001</strain>
        <tissue evidence="4">Whole body minus gut</tissue>
    </source>
</reference>
<dbReference type="InterPro" id="IPR038446">
    <property type="entry name" value="CEBP_ZZ_sf"/>
</dbReference>
<dbReference type="InterPro" id="IPR032296">
    <property type="entry name" value="CEBP_ZZ"/>
</dbReference>
<dbReference type="PANTHER" id="PTHR12566:SF9">
    <property type="entry name" value="CYTOPLASMIC POLYADENYLATION ELEMENT-BINDING PROTEIN 1"/>
    <property type="match status" value="1"/>
</dbReference>
<dbReference type="InterPro" id="IPR034819">
    <property type="entry name" value="CPEB"/>
</dbReference>
<dbReference type="SUPFAM" id="SSF54928">
    <property type="entry name" value="RNA-binding domain, RBD"/>
    <property type="match status" value="1"/>
</dbReference>
<dbReference type="AlphaFoldDB" id="A0AAN9VUW1"/>
<feature type="region of interest" description="Disordered" evidence="2">
    <location>
        <begin position="180"/>
        <end position="201"/>
    </location>
</feature>
<evidence type="ECO:0000256" key="2">
    <source>
        <dbReference type="SAM" id="MobiDB-lite"/>
    </source>
</evidence>
<evidence type="ECO:0000313" key="4">
    <source>
        <dbReference type="EMBL" id="KAK7871999.1"/>
    </source>
</evidence>
<dbReference type="Pfam" id="PF16366">
    <property type="entry name" value="CEBP_ZZ"/>
    <property type="match status" value="1"/>
</dbReference>
<dbReference type="GO" id="GO:0045202">
    <property type="term" value="C:synapse"/>
    <property type="evidence" value="ECO:0007669"/>
    <property type="project" value="TreeGrafter"/>
</dbReference>
<dbReference type="GO" id="GO:2000766">
    <property type="term" value="P:negative regulation of cytoplasmic translation"/>
    <property type="evidence" value="ECO:0007669"/>
    <property type="project" value="TreeGrafter"/>
</dbReference>
<organism evidence="4 5">
    <name type="scientific">Gryllus longicercus</name>
    <dbReference type="NCBI Taxonomy" id="2509291"/>
    <lineage>
        <taxon>Eukaryota</taxon>
        <taxon>Metazoa</taxon>
        <taxon>Ecdysozoa</taxon>
        <taxon>Arthropoda</taxon>
        <taxon>Hexapoda</taxon>
        <taxon>Insecta</taxon>
        <taxon>Pterygota</taxon>
        <taxon>Neoptera</taxon>
        <taxon>Polyneoptera</taxon>
        <taxon>Orthoptera</taxon>
        <taxon>Ensifera</taxon>
        <taxon>Gryllidea</taxon>
        <taxon>Grylloidea</taxon>
        <taxon>Gryllidae</taxon>
        <taxon>Gryllinae</taxon>
        <taxon>Gryllus</taxon>
    </lineage>
</organism>
<dbReference type="GO" id="GO:0043005">
    <property type="term" value="C:neuron projection"/>
    <property type="evidence" value="ECO:0007669"/>
    <property type="project" value="TreeGrafter"/>
</dbReference>
<gene>
    <name evidence="4" type="ORF">R5R35_004516</name>
</gene>
<dbReference type="Proteomes" id="UP001378592">
    <property type="component" value="Unassembled WGS sequence"/>
</dbReference>
<dbReference type="GO" id="GO:0043022">
    <property type="term" value="F:ribosome binding"/>
    <property type="evidence" value="ECO:0007669"/>
    <property type="project" value="TreeGrafter"/>
</dbReference>
<accession>A0AAN9VUW1</accession>